<dbReference type="EMBL" id="CDMZ01000423">
    <property type="protein sequence ID" value="CEM13989.1"/>
    <property type="molecule type" value="Genomic_DNA"/>
</dbReference>
<sequence>MSTWVNWDSEKRVAWLLIGCLAVRKCVSECLLALLTRSVYSFSYVLSFGTLTEDSSAATPKKRSLGAADFRSLDGLKPELLDADRKYPFIPKNWLQSTCALITQEQCKHDSQGIFVQSIAVVHLQRGGKTRALKEIGRFLENSIFVSFNEREGTGITGPEKKGVAAGWTTLLECLLIRITWYLCKKGRANGDFESWAERYTVKEDTITTFVKPLPSCLLLMDELNALLGLKCSDESQKENLYCFIKSHFYVIEARMYVFSSHNVVTTYDIERLEKIMSGCNFQDGAAGTPSPSPHHPQVGRRRYAALGLRLLGLAVGFAWPQAEMLREEGDDPMGNGVEDGSCSLKESGGVLSRSDLSTGMRLRESVGKEGRRNRANSGGGGERKGKRKKREPGDAAASALSLAGANSGSGGRRKGKHKKKKPGDAAASASSSVGDVSLTVGRRGRDRKHQLEHAGDDADTMTHEHPPQLLLSTPRHLRNAFGCKYFAGDLHA</sequence>
<organism evidence="2">
    <name type="scientific">Chromera velia CCMP2878</name>
    <dbReference type="NCBI Taxonomy" id="1169474"/>
    <lineage>
        <taxon>Eukaryota</taxon>
        <taxon>Sar</taxon>
        <taxon>Alveolata</taxon>
        <taxon>Colpodellida</taxon>
        <taxon>Chromeraceae</taxon>
        <taxon>Chromera</taxon>
    </lineage>
</organism>
<feature type="compositionally biased region" description="Basic residues" evidence="1">
    <location>
        <begin position="412"/>
        <end position="422"/>
    </location>
</feature>
<gene>
    <name evidence="2" type="ORF">Cvel_17396</name>
</gene>
<evidence type="ECO:0000313" key="2">
    <source>
        <dbReference type="EMBL" id="CEM13989.1"/>
    </source>
</evidence>
<feature type="compositionally biased region" description="Basic and acidic residues" evidence="1">
    <location>
        <begin position="450"/>
        <end position="466"/>
    </location>
</feature>
<evidence type="ECO:0000256" key="1">
    <source>
        <dbReference type="SAM" id="MobiDB-lite"/>
    </source>
</evidence>
<name>A0A0G4FJR0_9ALVE</name>
<feature type="region of interest" description="Disordered" evidence="1">
    <location>
        <begin position="328"/>
        <end position="466"/>
    </location>
</feature>
<feature type="compositionally biased region" description="Low complexity" evidence="1">
    <location>
        <begin position="395"/>
        <end position="407"/>
    </location>
</feature>
<feature type="compositionally biased region" description="Basic and acidic residues" evidence="1">
    <location>
        <begin position="362"/>
        <end position="373"/>
    </location>
</feature>
<accession>A0A0G4FJR0</accession>
<reference evidence="2" key="1">
    <citation type="submission" date="2014-11" db="EMBL/GenBank/DDBJ databases">
        <authorList>
            <person name="Otto D Thomas"/>
            <person name="Naeem Raeece"/>
        </authorList>
    </citation>
    <scope>NUCLEOTIDE SEQUENCE</scope>
</reference>
<dbReference type="AlphaFoldDB" id="A0A0G4FJR0"/>
<dbReference type="VEuPathDB" id="CryptoDB:Cvel_17396"/>
<proteinExistence type="predicted"/>
<protein>
    <submittedName>
        <fullName evidence="2">Uncharacterized protein</fullName>
    </submittedName>
</protein>